<dbReference type="Gene3D" id="3.40.50.1220">
    <property type="entry name" value="TPP-binding domain"/>
    <property type="match status" value="1"/>
</dbReference>
<evidence type="ECO:0000259" key="4">
    <source>
        <dbReference type="Pfam" id="PF00205"/>
    </source>
</evidence>
<dbReference type="EMBL" id="JBHSWU010000039">
    <property type="protein sequence ID" value="MFC6723715.1"/>
    <property type="molecule type" value="Genomic_DNA"/>
</dbReference>
<dbReference type="InterPro" id="IPR012001">
    <property type="entry name" value="Thiamin_PyroP_enz_TPP-bd_dom"/>
</dbReference>
<dbReference type="Pfam" id="PF02775">
    <property type="entry name" value="TPP_enzyme_C"/>
    <property type="match status" value="1"/>
</dbReference>
<feature type="domain" description="Thiamine pyrophosphate enzyme TPP-binding" evidence="5">
    <location>
        <begin position="431"/>
        <end position="576"/>
    </location>
</feature>
<dbReference type="InterPro" id="IPR029035">
    <property type="entry name" value="DHS-like_NAD/FAD-binding_dom"/>
</dbReference>
<sequence length="585" mass="61987">MGRSTSHDGDNESIDETLTVAERLLQSFAEGGVSYIFANFGTDHTPLLEAASRIREAGKEESIPKFVICPTEYPAMSIAHGYAAVTGEPQAVLVHVDVGTQNLGPAMHNAHRAKVPVFVVAGLAPISHQGHPGSRDINVHYLQDVFDQPGIVREYCRWTSEYRPPTDPAELVERGLERATAPEPGPVYLSATREALETSIEDVSTDHPLQSPRRVRSTGADADVVTALAERVTAAETPLLITGNIGTSPGADRSLEILVDFAEAAGAGIVENPANELNFPRDHDLHAGFTPAMVLEDADLLLLMATDVPWIPAQSNSPNDISTIQVDEDPTKRHFPQWPFAVDETYAAAPMKTLAAVTKRLNPDNGQAGREHWRTASVAWHEEAAKTVEEARAAGRLTPAVVSSALADVIDENTVLVDDAVTSRDSLLKQVPLTEPGSYVSKGGSGLGFATGAAVGVKLAAPNKRVVATVGDGAYLFGQPTVSAWLGVAYDAPTLTVVYDNRGWNAVAGATQLQHPDGAFVAADAPESRFGDILDLSVPAMAAGAVTKSVTELNELEPALDAGVEAVDNGKTVVVVVEVERPADL</sequence>
<dbReference type="InterPro" id="IPR012000">
    <property type="entry name" value="Thiamin_PyroP_enz_cen_dom"/>
</dbReference>
<dbReference type="InterPro" id="IPR029061">
    <property type="entry name" value="THDP-binding"/>
</dbReference>
<evidence type="ECO:0000313" key="8">
    <source>
        <dbReference type="Proteomes" id="UP001596328"/>
    </source>
</evidence>
<dbReference type="Pfam" id="PF00205">
    <property type="entry name" value="TPP_enzyme_M"/>
    <property type="match status" value="1"/>
</dbReference>
<dbReference type="Gene3D" id="3.40.50.970">
    <property type="match status" value="2"/>
</dbReference>
<dbReference type="GO" id="GO:0006082">
    <property type="term" value="P:organic acid metabolic process"/>
    <property type="evidence" value="ECO:0007669"/>
    <property type="project" value="UniProtKB-ARBA"/>
</dbReference>
<dbReference type="PANTHER" id="PTHR18968:SF164">
    <property type="entry name" value="PYRUVATE DECARBOXYLASE"/>
    <property type="match status" value="1"/>
</dbReference>
<feature type="domain" description="Thiamine pyrophosphate enzyme central" evidence="4">
    <location>
        <begin position="226"/>
        <end position="332"/>
    </location>
</feature>
<evidence type="ECO:0000256" key="3">
    <source>
        <dbReference type="RuleBase" id="RU362132"/>
    </source>
</evidence>
<dbReference type="CDD" id="cd07035">
    <property type="entry name" value="TPP_PYR_POX_like"/>
    <property type="match status" value="1"/>
</dbReference>
<dbReference type="InterPro" id="IPR045229">
    <property type="entry name" value="TPP_enz"/>
</dbReference>
<comment type="caution">
    <text evidence="7">The sequence shown here is derived from an EMBL/GenBank/DDBJ whole genome shotgun (WGS) entry which is preliminary data.</text>
</comment>
<dbReference type="NCBIfam" id="NF006203">
    <property type="entry name" value="PRK08327.1"/>
    <property type="match status" value="1"/>
</dbReference>
<evidence type="ECO:0000256" key="1">
    <source>
        <dbReference type="ARBA" id="ARBA00007812"/>
    </source>
</evidence>
<evidence type="ECO:0000259" key="6">
    <source>
        <dbReference type="Pfam" id="PF02776"/>
    </source>
</evidence>
<evidence type="ECO:0000256" key="2">
    <source>
        <dbReference type="ARBA" id="ARBA00023052"/>
    </source>
</evidence>
<evidence type="ECO:0000259" key="5">
    <source>
        <dbReference type="Pfam" id="PF02775"/>
    </source>
</evidence>
<name>A0ABD5RWK2_9EURY</name>
<gene>
    <name evidence="7" type="ORF">ACFQE1_04815</name>
</gene>
<reference evidence="7 8" key="1">
    <citation type="journal article" date="2019" name="Int. J. Syst. Evol. Microbiol.">
        <title>The Global Catalogue of Microorganisms (GCM) 10K type strain sequencing project: providing services to taxonomists for standard genome sequencing and annotation.</title>
        <authorList>
            <consortium name="The Broad Institute Genomics Platform"/>
            <consortium name="The Broad Institute Genome Sequencing Center for Infectious Disease"/>
            <person name="Wu L."/>
            <person name="Ma J."/>
        </authorList>
    </citation>
    <scope>NUCLEOTIDE SEQUENCE [LARGE SCALE GENOMIC DNA]</scope>
    <source>
        <strain evidence="7 8">NBRC 111368</strain>
    </source>
</reference>
<dbReference type="InterPro" id="IPR011766">
    <property type="entry name" value="TPP_enzyme_TPP-bd"/>
</dbReference>
<dbReference type="AlphaFoldDB" id="A0ABD5RWK2"/>
<proteinExistence type="inferred from homology"/>
<evidence type="ECO:0000313" key="7">
    <source>
        <dbReference type="EMBL" id="MFC6723715.1"/>
    </source>
</evidence>
<keyword evidence="8" id="KW-1185">Reference proteome</keyword>
<dbReference type="Pfam" id="PF02776">
    <property type="entry name" value="TPP_enzyme_N"/>
    <property type="match status" value="1"/>
</dbReference>
<organism evidence="7 8">
    <name type="scientific">Halobium palmae</name>
    <dbReference type="NCBI Taxonomy" id="1776492"/>
    <lineage>
        <taxon>Archaea</taxon>
        <taxon>Methanobacteriati</taxon>
        <taxon>Methanobacteriota</taxon>
        <taxon>Stenosarchaea group</taxon>
        <taxon>Halobacteria</taxon>
        <taxon>Halobacteriales</taxon>
        <taxon>Haloferacaceae</taxon>
        <taxon>Halobium</taxon>
    </lineage>
</organism>
<protein>
    <submittedName>
        <fullName evidence="7">Thiamine pyrophosphate-requiring protein</fullName>
    </submittedName>
</protein>
<dbReference type="PANTHER" id="PTHR18968">
    <property type="entry name" value="THIAMINE PYROPHOSPHATE ENZYMES"/>
    <property type="match status" value="1"/>
</dbReference>
<dbReference type="SUPFAM" id="SSF52467">
    <property type="entry name" value="DHS-like NAD/FAD-binding domain"/>
    <property type="match status" value="1"/>
</dbReference>
<keyword evidence="2 3" id="KW-0786">Thiamine pyrophosphate</keyword>
<comment type="similarity">
    <text evidence="1 3">Belongs to the TPP enzyme family.</text>
</comment>
<dbReference type="CDD" id="cd02002">
    <property type="entry name" value="TPP_BFDC"/>
    <property type="match status" value="1"/>
</dbReference>
<accession>A0ABD5RWK2</accession>
<dbReference type="Proteomes" id="UP001596328">
    <property type="component" value="Unassembled WGS sequence"/>
</dbReference>
<feature type="domain" description="Thiamine pyrophosphate enzyme N-terminal TPP-binding" evidence="6">
    <location>
        <begin position="19"/>
        <end position="148"/>
    </location>
</feature>
<dbReference type="SUPFAM" id="SSF52518">
    <property type="entry name" value="Thiamin diphosphate-binding fold (THDP-binding)"/>
    <property type="match status" value="2"/>
</dbReference>
<dbReference type="GO" id="GO:0044272">
    <property type="term" value="P:sulfur compound biosynthetic process"/>
    <property type="evidence" value="ECO:0007669"/>
    <property type="project" value="UniProtKB-ARBA"/>
</dbReference>